<evidence type="ECO:0008006" key="7">
    <source>
        <dbReference type="Google" id="ProtNLM"/>
    </source>
</evidence>
<dbReference type="SUPFAM" id="SSF100934">
    <property type="entry name" value="Heat shock protein 70kD (HSP70), C-terminal subdomain"/>
    <property type="match status" value="1"/>
</dbReference>
<evidence type="ECO:0000256" key="5">
    <source>
        <dbReference type="SAM" id="MobiDB-lite"/>
    </source>
</evidence>
<dbReference type="AlphaFoldDB" id="A0A7S3NHL2"/>
<dbReference type="GO" id="GO:0140662">
    <property type="term" value="F:ATP-dependent protein folding chaperone"/>
    <property type="evidence" value="ECO:0007669"/>
    <property type="project" value="InterPro"/>
</dbReference>
<gene>
    <name evidence="6" type="ORF">ALAG00032_LOCUS9059</name>
</gene>
<sequence>MEQEQKPKKKIMHPEEVSAAILSKLKASAEAFLGRAVTKAVITVPAYFNDAQRQATKDAGTIAGLEVLRIINEPTAAALAYGFGNSMNRDNAHNNSKSTQNILVYDMGGGTFDVTLLELEGGVFEVKATAGDTHLGGEDFTNALCDFCIKKLPKNKQHILDARQKRRLWQECDKAKRTLSSAPSTSIEVDALLAPDYDFNLSITRADFEKLCQPAFTRSMKSVDRVLKDAKLNRSQIDEIVLVGGSTRIPRVREMLQNEFNGKKPNASINADEAVAYGAAVQAAILSGQATKSPSLQQVVLLDVAPLSLGIETAGGIMTRLIERNTTIPAHAEQIFTTHADNQPGVDIKVYEGERAFTRDNRELGTFELSGIPPAPRGIPRISVSFDVDANGILSVKASDNATGKSNAITITADNGRLNKSDIENLLRDAQAHSQADKEQLDLVTKRNELDSAAYAAKSTASQIGGANKETLINEADSLLSWLQENPDASLSDLDSRRQQFEAIVHPIVETFYRRNHQEQGNEGDGSEVPTSESDDKFFDGDRQ</sequence>
<dbReference type="SUPFAM" id="SSF100920">
    <property type="entry name" value="Heat shock protein 70kD (HSP70), peptide-binding domain"/>
    <property type="match status" value="1"/>
</dbReference>
<reference evidence="6" key="1">
    <citation type="submission" date="2021-01" db="EMBL/GenBank/DDBJ databases">
        <authorList>
            <person name="Corre E."/>
            <person name="Pelletier E."/>
            <person name="Niang G."/>
            <person name="Scheremetjew M."/>
            <person name="Finn R."/>
            <person name="Kale V."/>
            <person name="Holt S."/>
            <person name="Cochrane G."/>
            <person name="Meng A."/>
            <person name="Brown T."/>
            <person name="Cohen L."/>
        </authorList>
    </citation>
    <scope>NUCLEOTIDE SEQUENCE</scope>
    <source>
        <strain evidence="6">CCMP1510</strain>
    </source>
</reference>
<evidence type="ECO:0000256" key="1">
    <source>
        <dbReference type="ARBA" id="ARBA00007381"/>
    </source>
</evidence>
<feature type="compositionally biased region" description="Basic and acidic residues" evidence="5">
    <location>
        <begin position="534"/>
        <end position="544"/>
    </location>
</feature>
<accession>A0A7S3NHL2</accession>
<dbReference type="Gene3D" id="2.60.34.10">
    <property type="entry name" value="Substrate Binding Domain Of DNAk, Chain A, domain 1"/>
    <property type="match status" value="1"/>
</dbReference>
<dbReference type="InterPro" id="IPR029047">
    <property type="entry name" value="HSP70_peptide-bd_sf"/>
</dbReference>
<dbReference type="PRINTS" id="PR00301">
    <property type="entry name" value="HEATSHOCK70"/>
</dbReference>
<dbReference type="Pfam" id="PF00012">
    <property type="entry name" value="HSP70"/>
    <property type="match status" value="1"/>
</dbReference>
<dbReference type="GO" id="GO:0005524">
    <property type="term" value="F:ATP binding"/>
    <property type="evidence" value="ECO:0007669"/>
    <property type="project" value="UniProtKB-KW"/>
</dbReference>
<evidence type="ECO:0000256" key="3">
    <source>
        <dbReference type="ARBA" id="ARBA00022840"/>
    </source>
</evidence>
<feature type="region of interest" description="Disordered" evidence="5">
    <location>
        <begin position="514"/>
        <end position="544"/>
    </location>
</feature>
<dbReference type="Gene3D" id="3.30.420.40">
    <property type="match status" value="3"/>
</dbReference>
<comment type="similarity">
    <text evidence="1 4">Belongs to the heat shock protein 70 family.</text>
</comment>
<dbReference type="InterPro" id="IPR018181">
    <property type="entry name" value="Heat_shock_70_CS"/>
</dbReference>
<keyword evidence="3 4" id="KW-0067">ATP-binding</keyword>
<organism evidence="6">
    <name type="scientific">Aureoumbra lagunensis</name>
    <dbReference type="NCBI Taxonomy" id="44058"/>
    <lineage>
        <taxon>Eukaryota</taxon>
        <taxon>Sar</taxon>
        <taxon>Stramenopiles</taxon>
        <taxon>Ochrophyta</taxon>
        <taxon>Pelagophyceae</taxon>
        <taxon>Pelagomonadales</taxon>
        <taxon>Aureoumbra</taxon>
    </lineage>
</organism>
<protein>
    <recommendedName>
        <fullName evidence="7">Heat shock protein 70</fullName>
    </recommendedName>
</protein>
<dbReference type="FunFam" id="3.90.640.10:FF:000010">
    <property type="entry name" value="heat shock 70 kDa protein 14"/>
    <property type="match status" value="1"/>
</dbReference>
<dbReference type="PROSITE" id="PS00329">
    <property type="entry name" value="HSP70_2"/>
    <property type="match status" value="1"/>
</dbReference>
<dbReference type="PANTHER" id="PTHR19375">
    <property type="entry name" value="HEAT SHOCK PROTEIN 70KDA"/>
    <property type="match status" value="1"/>
</dbReference>
<dbReference type="InterPro" id="IPR029048">
    <property type="entry name" value="HSP70_C_sf"/>
</dbReference>
<keyword evidence="2 4" id="KW-0547">Nucleotide-binding</keyword>
<evidence type="ECO:0000256" key="4">
    <source>
        <dbReference type="RuleBase" id="RU003322"/>
    </source>
</evidence>
<proteinExistence type="inferred from homology"/>
<dbReference type="FunFam" id="3.30.420.40:FF:000545">
    <property type="entry name" value="Endoplasmic reticulum chaperone BiP"/>
    <property type="match status" value="1"/>
</dbReference>
<dbReference type="EMBL" id="HBIJ01013373">
    <property type="protein sequence ID" value="CAE0368296.1"/>
    <property type="molecule type" value="Transcribed_RNA"/>
</dbReference>
<evidence type="ECO:0000256" key="2">
    <source>
        <dbReference type="ARBA" id="ARBA00022741"/>
    </source>
</evidence>
<dbReference type="CDD" id="cd24028">
    <property type="entry name" value="ASKHA_NBD_HSP70_HSPA1-like"/>
    <property type="match status" value="1"/>
</dbReference>
<evidence type="ECO:0000313" key="6">
    <source>
        <dbReference type="EMBL" id="CAE0368296.1"/>
    </source>
</evidence>
<dbReference type="InterPro" id="IPR043129">
    <property type="entry name" value="ATPase_NBD"/>
</dbReference>
<dbReference type="Gene3D" id="1.20.1270.10">
    <property type="match status" value="1"/>
</dbReference>
<name>A0A7S3NHL2_9STRA</name>
<dbReference type="PROSITE" id="PS01036">
    <property type="entry name" value="HSP70_3"/>
    <property type="match status" value="1"/>
</dbReference>
<dbReference type="SUPFAM" id="SSF53067">
    <property type="entry name" value="Actin-like ATPase domain"/>
    <property type="match status" value="2"/>
</dbReference>
<dbReference type="InterPro" id="IPR013126">
    <property type="entry name" value="Hsp_70_fam"/>
</dbReference>
<dbReference type="FunFam" id="2.60.34.10:FF:000002">
    <property type="entry name" value="Heat shock 70 kDa"/>
    <property type="match status" value="1"/>
</dbReference>